<dbReference type="PANTHER" id="PTHR23502:SF51">
    <property type="entry name" value="QUINIDINE RESISTANCE PROTEIN 1-RELATED"/>
    <property type="match status" value="1"/>
</dbReference>
<evidence type="ECO:0000256" key="3">
    <source>
        <dbReference type="ARBA" id="ARBA00022692"/>
    </source>
</evidence>
<feature type="transmembrane region" description="Helical" evidence="7">
    <location>
        <begin position="171"/>
        <end position="188"/>
    </location>
</feature>
<feature type="transmembrane region" description="Helical" evidence="7">
    <location>
        <begin position="104"/>
        <end position="124"/>
    </location>
</feature>
<feature type="transmembrane region" description="Helical" evidence="7">
    <location>
        <begin position="200"/>
        <end position="222"/>
    </location>
</feature>
<dbReference type="Pfam" id="PF07690">
    <property type="entry name" value="MFS_1"/>
    <property type="match status" value="1"/>
</dbReference>
<evidence type="ECO:0000313" key="10">
    <source>
        <dbReference type="Proteomes" id="UP001281003"/>
    </source>
</evidence>
<comment type="subcellular location">
    <subcellularLocation>
        <location evidence="1">Membrane</location>
        <topology evidence="1">Multi-pass membrane protein</topology>
    </subcellularLocation>
</comment>
<feature type="transmembrane region" description="Helical" evidence="7">
    <location>
        <begin position="478"/>
        <end position="502"/>
    </location>
</feature>
<gene>
    <name evidence="9" type="ORF">B0T20DRAFT_171985</name>
</gene>
<dbReference type="InterPro" id="IPR020846">
    <property type="entry name" value="MFS_dom"/>
</dbReference>
<feature type="region of interest" description="Disordered" evidence="6">
    <location>
        <begin position="1"/>
        <end position="91"/>
    </location>
</feature>
<dbReference type="Proteomes" id="UP001281003">
    <property type="component" value="Unassembled WGS sequence"/>
</dbReference>
<dbReference type="SUPFAM" id="SSF103473">
    <property type="entry name" value="MFS general substrate transporter"/>
    <property type="match status" value="1"/>
</dbReference>
<keyword evidence="2" id="KW-0813">Transport</keyword>
<feature type="transmembrane region" description="Helical" evidence="7">
    <location>
        <begin position="355"/>
        <end position="378"/>
    </location>
</feature>
<evidence type="ECO:0000256" key="1">
    <source>
        <dbReference type="ARBA" id="ARBA00004141"/>
    </source>
</evidence>
<comment type="caution">
    <text evidence="9">The sequence shown here is derived from an EMBL/GenBank/DDBJ whole genome shotgun (WGS) entry which is preliminary data.</text>
</comment>
<feature type="compositionally biased region" description="Polar residues" evidence="6">
    <location>
        <begin position="1"/>
        <end position="13"/>
    </location>
</feature>
<dbReference type="InterPro" id="IPR036259">
    <property type="entry name" value="MFS_trans_sf"/>
</dbReference>
<sequence length="630" mass="68973">MSGSRPSSVSFKASGSQVVDSSNSSQEKNDISTFLPNNGATKSTDRPDPVTGNNKPPASQDPDPDPDPDNTAPNPDPDPDPESQLTRYPSGPAYTVFPLPTRRFIIGMITFAGFISPMTANIYFPVLPAVASDLSISLSKANLTLTTYMIMQAFSPTLYGDFGESAGRRPAFIISFLVYICANLGLALQKDYAALLVLRMLQSFGSSGSLALCYAVVADVAVSAERGKYMGFVQAGINVGPSLSPVIGGVIGQYLGWRAIFWFCLIYTGVWLVPYVLFVPETCRNVVGNGSRVTQKGWWNMTVVDYVRQRRRRGETNEETEEEKEEGKEKARKQRPKLRFPNPFNTLKVVFNPDLGLLISYGTIVYLVFILICATLGTQFADRYGYNQLETGLCYLPYGMGCTVAAVVNGRILDWNYRRIAKKMGMTIDYKRGDDLSKFPIEKARLQPVIPILGVGCVATIGYAWALETSTHVAGPLVLLFVVGLCVTGSFSLVNTLVVDLYPEAPAMAVAATNLVRCLCGAGATAVIDAMLQKMGVGWTFTFWPLVVVVCSPIIWLLMTRGPGWRAKRKARFERERERREEKERIANEEVLEASDESSTTVEKAEEGEKGSVEEGIPVAEGKKGESSRS</sequence>
<feature type="compositionally biased region" description="Basic and acidic residues" evidence="6">
    <location>
        <begin position="574"/>
        <end position="588"/>
    </location>
</feature>
<reference evidence="9" key="2">
    <citation type="submission" date="2023-07" db="EMBL/GenBank/DDBJ databases">
        <authorList>
            <consortium name="Lawrence Berkeley National Laboratory"/>
            <person name="Haridas S."/>
            <person name="Hensen N."/>
            <person name="Bonometti L."/>
            <person name="Westerberg I."/>
            <person name="Brannstrom I.O."/>
            <person name="Guillou S."/>
            <person name="Cros-Aarteil S."/>
            <person name="Calhoun S."/>
            <person name="Kuo A."/>
            <person name="Mondo S."/>
            <person name="Pangilinan J."/>
            <person name="Riley R."/>
            <person name="LaButti K."/>
            <person name="Andreopoulos B."/>
            <person name="Lipzen A."/>
            <person name="Chen C."/>
            <person name="Yanf M."/>
            <person name="Daum C."/>
            <person name="Ng V."/>
            <person name="Clum A."/>
            <person name="Steindorff A."/>
            <person name="Ohm R."/>
            <person name="Martin F."/>
            <person name="Silar P."/>
            <person name="Natvig D."/>
            <person name="Lalanne C."/>
            <person name="Gautier V."/>
            <person name="Ament-velasquez S.L."/>
            <person name="Kruys A."/>
            <person name="Hutchinson M.I."/>
            <person name="Powell A.J."/>
            <person name="Barry K."/>
            <person name="Miller A.N."/>
            <person name="Grigoriev I.V."/>
            <person name="Debuchy R."/>
            <person name="Gladieux P."/>
            <person name="Thoren M.H."/>
            <person name="Johannesson H."/>
        </authorList>
    </citation>
    <scope>NUCLEOTIDE SEQUENCE</scope>
    <source>
        <strain evidence="9">FGSC 1904</strain>
    </source>
</reference>
<protein>
    <submittedName>
        <fullName evidence="9">Major facilitator superfamily domain-containing protein</fullName>
    </submittedName>
</protein>
<feature type="transmembrane region" description="Helical" evidence="7">
    <location>
        <begin position="514"/>
        <end position="532"/>
    </location>
</feature>
<evidence type="ECO:0000256" key="6">
    <source>
        <dbReference type="SAM" id="MobiDB-lite"/>
    </source>
</evidence>
<dbReference type="InterPro" id="IPR011701">
    <property type="entry name" value="MFS"/>
</dbReference>
<evidence type="ECO:0000256" key="5">
    <source>
        <dbReference type="ARBA" id="ARBA00023136"/>
    </source>
</evidence>
<organism evidence="9 10">
    <name type="scientific">Sordaria brevicollis</name>
    <dbReference type="NCBI Taxonomy" id="83679"/>
    <lineage>
        <taxon>Eukaryota</taxon>
        <taxon>Fungi</taxon>
        <taxon>Dikarya</taxon>
        <taxon>Ascomycota</taxon>
        <taxon>Pezizomycotina</taxon>
        <taxon>Sordariomycetes</taxon>
        <taxon>Sordariomycetidae</taxon>
        <taxon>Sordariales</taxon>
        <taxon>Sordariaceae</taxon>
        <taxon>Sordaria</taxon>
    </lineage>
</organism>
<evidence type="ECO:0000256" key="4">
    <source>
        <dbReference type="ARBA" id="ARBA00022989"/>
    </source>
</evidence>
<feature type="region of interest" description="Disordered" evidence="6">
    <location>
        <begin position="312"/>
        <end position="335"/>
    </location>
</feature>
<reference evidence="9" key="1">
    <citation type="journal article" date="2023" name="Mol. Phylogenet. Evol.">
        <title>Genome-scale phylogeny and comparative genomics of the fungal order Sordariales.</title>
        <authorList>
            <person name="Hensen N."/>
            <person name="Bonometti L."/>
            <person name="Westerberg I."/>
            <person name="Brannstrom I.O."/>
            <person name="Guillou S."/>
            <person name="Cros-Aarteil S."/>
            <person name="Calhoun S."/>
            <person name="Haridas S."/>
            <person name="Kuo A."/>
            <person name="Mondo S."/>
            <person name="Pangilinan J."/>
            <person name="Riley R."/>
            <person name="LaButti K."/>
            <person name="Andreopoulos B."/>
            <person name="Lipzen A."/>
            <person name="Chen C."/>
            <person name="Yan M."/>
            <person name="Daum C."/>
            <person name="Ng V."/>
            <person name="Clum A."/>
            <person name="Steindorff A."/>
            <person name="Ohm R.A."/>
            <person name="Martin F."/>
            <person name="Silar P."/>
            <person name="Natvig D.O."/>
            <person name="Lalanne C."/>
            <person name="Gautier V."/>
            <person name="Ament-Velasquez S.L."/>
            <person name="Kruys A."/>
            <person name="Hutchinson M.I."/>
            <person name="Powell A.J."/>
            <person name="Barry K."/>
            <person name="Miller A.N."/>
            <person name="Grigoriev I.V."/>
            <person name="Debuchy R."/>
            <person name="Gladieux P."/>
            <person name="Hiltunen Thoren M."/>
            <person name="Johannesson H."/>
        </authorList>
    </citation>
    <scope>NUCLEOTIDE SEQUENCE</scope>
    <source>
        <strain evidence="9">FGSC 1904</strain>
    </source>
</reference>
<dbReference type="EMBL" id="JAUTDP010000004">
    <property type="protein sequence ID" value="KAK3399882.1"/>
    <property type="molecule type" value="Genomic_DNA"/>
</dbReference>
<feature type="compositionally biased region" description="Basic and acidic residues" evidence="6">
    <location>
        <begin position="621"/>
        <end position="630"/>
    </location>
</feature>
<dbReference type="PANTHER" id="PTHR23502">
    <property type="entry name" value="MAJOR FACILITATOR SUPERFAMILY"/>
    <property type="match status" value="1"/>
</dbReference>
<proteinExistence type="predicted"/>
<feature type="transmembrane region" description="Helical" evidence="7">
    <location>
        <begin position="260"/>
        <end position="279"/>
    </location>
</feature>
<name>A0AAE0PHD3_SORBR</name>
<feature type="compositionally biased region" description="Low complexity" evidence="6">
    <location>
        <begin position="14"/>
        <end position="26"/>
    </location>
</feature>
<feature type="region of interest" description="Disordered" evidence="6">
    <location>
        <begin position="574"/>
        <end position="630"/>
    </location>
</feature>
<evidence type="ECO:0000313" key="9">
    <source>
        <dbReference type="EMBL" id="KAK3399882.1"/>
    </source>
</evidence>
<feature type="transmembrane region" description="Helical" evidence="7">
    <location>
        <begin position="448"/>
        <end position="466"/>
    </location>
</feature>
<dbReference type="GO" id="GO:0022857">
    <property type="term" value="F:transmembrane transporter activity"/>
    <property type="evidence" value="ECO:0007669"/>
    <property type="project" value="InterPro"/>
</dbReference>
<keyword evidence="4 7" id="KW-1133">Transmembrane helix</keyword>
<feature type="domain" description="Major facilitator superfamily (MFS) profile" evidence="8">
    <location>
        <begin position="105"/>
        <end position="563"/>
    </location>
</feature>
<keyword evidence="3 7" id="KW-0812">Transmembrane</keyword>
<feature type="transmembrane region" description="Helical" evidence="7">
    <location>
        <begin position="398"/>
        <end position="417"/>
    </location>
</feature>
<evidence type="ECO:0000259" key="8">
    <source>
        <dbReference type="PROSITE" id="PS50850"/>
    </source>
</evidence>
<dbReference type="AlphaFoldDB" id="A0AAE0PHD3"/>
<dbReference type="Gene3D" id="1.20.1250.20">
    <property type="entry name" value="MFS general substrate transporter like domains"/>
    <property type="match status" value="1"/>
</dbReference>
<dbReference type="GO" id="GO:0005886">
    <property type="term" value="C:plasma membrane"/>
    <property type="evidence" value="ECO:0007669"/>
    <property type="project" value="TreeGrafter"/>
</dbReference>
<keyword evidence="5 7" id="KW-0472">Membrane</keyword>
<accession>A0AAE0PHD3</accession>
<keyword evidence="10" id="KW-1185">Reference proteome</keyword>
<feature type="compositionally biased region" description="Basic and acidic residues" evidence="6">
    <location>
        <begin position="603"/>
        <end position="613"/>
    </location>
</feature>
<feature type="transmembrane region" description="Helical" evidence="7">
    <location>
        <begin position="136"/>
        <end position="159"/>
    </location>
</feature>
<feature type="compositionally biased region" description="Polar residues" evidence="6">
    <location>
        <begin position="31"/>
        <end position="42"/>
    </location>
</feature>
<evidence type="ECO:0000256" key="7">
    <source>
        <dbReference type="SAM" id="Phobius"/>
    </source>
</evidence>
<dbReference type="PROSITE" id="PS50850">
    <property type="entry name" value="MFS"/>
    <property type="match status" value="1"/>
</dbReference>
<feature type="transmembrane region" description="Helical" evidence="7">
    <location>
        <begin position="538"/>
        <end position="559"/>
    </location>
</feature>
<evidence type="ECO:0000256" key="2">
    <source>
        <dbReference type="ARBA" id="ARBA00022448"/>
    </source>
</evidence>
<dbReference type="FunFam" id="1.20.1720.10:FF:000009">
    <property type="entry name" value="MFS multidrug transporter"/>
    <property type="match status" value="1"/>
</dbReference>